<keyword evidence="2" id="KW-1185">Reference proteome</keyword>
<evidence type="ECO:0000313" key="1">
    <source>
        <dbReference type="EMBL" id="MQM19268.1"/>
    </source>
</evidence>
<sequence>MSRRPGVPRPKACHDRLLWCDHVATRVSVATLRIGPRAQEGQTRPSWALGPVLMVAVNPLSVTLSRQRIQSRYAFSRSTPGRRIIVATGEGVASLESRRSRGNARRSLHNAFFAKFPTEPVTSEAHPDSPQASARRRFPYCRPVRSRDVAVLAQRLQQCSISSSVVLVVPRVCGIPCEASARSREMDLGQAHYRFNVLGRGAVVMADRRDWGGRGDDPEESTQWMIERIWESLTDIQMRMDQ</sequence>
<gene>
    <name evidence="1" type="ORF">Taro_052269</name>
</gene>
<organism evidence="1 2">
    <name type="scientific">Colocasia esculenta</name>
    <name type="common">Wild taro</name>
    <name type="synonym">Arum esculentum</name>
    <dbReference type="NCBI Taxonomy" id="4460"/>
    <lineage>
        <taxon>Eukaryota</taxon>
        <taxon>Viridiplantae</taxon>
        <taxon>Streptophyta</taxon>
        <taxon>Embryophyta</taxon>
        <taxon>Tracheophyta</taxon>
        <taxon>Spermatophyta</taxon>
        <taxon>Magnoliopsida</taxon>
        <taxon>Liliopsida</taxon>
        <taxon>Araceae</taxon>
        <taxon>Aroideae</taxon>
        <taxon>Colocasieae</taxon>
        <taxon>Colocasia</taxon>
    </lineage>
</organism>
<protein>
    <submittedName>
        <fullName evidence="1">Uncharacterized protein</fullName>
    </submittedName>
</protein>
<dbReference type="EMBL" id="NMUH01008797">
    <property type="protein sequence ID" value="MQM19268.1"/>
    <property type="molecule type" value="Genomic_DNA"/>
</dbReference>
<name>A0A843XI04_COLES</name>
<accession>A0A843XI04</accession>
<proteinExistence type="predicted"/>
<dbReference type="AlphaFoldDB" id="A0A843XI04"/>
<evidence type="ECO:0000313" key="2">
    <source>
        <dbReference type="Proteomes" id="UP000652761"/>
    </source>
</evidence>
<reference evidence="1" key="1">
    <citation type="submission" date="2017-07" db="EMBL/GenBank/DDBJ databases">
        <title>Taro Niue Genome Assembly and Annotation.</title>
        <authorList>
            <person name="Atibalentja N."/>
            <person name="Keating K."/>
            <person name="Fields C.J."/>
        </authorList>
    </citation>
    <scope>NUCLEOTIDE SEQUENCE</scope>
    <source>
        <strain evidence="1">Niue_2</strain>
        <tissue evidence="1">Leaf</tissue>
    </source>
</reference>
<comment type="caution">
    <text evidence="1">The sequence shown here is derived from an EMBL/GenBank/DDBJ whole genome shotgun (WGS) entry which is preliminary data.</text>
</comment>
<dbReference type="Proteomes" id="UP000652761">
    <property type="component" value="Unassembled WGS sequence"/>
</dbReference>